<dbReference type="Pfam" id="PF13460">
    <property type="entry name" value="NAD_binding_10"/>
    <property type="match status" value="1"/>
</dbReference>
<reference evidence="2" key="1">
    <citation type="submission" date="2022-07" db="EMBL/GenBank/DDBJ databases">
        <title>Fungi with potential for degradation of polypropylene.</title>
        <authorList>
            <person name="Gostincar C."/>
        </authorList>
    </citation>
    <scope>NUCLEOTIDE SEQUENCE</scope>
    <source>
        <strain evidence="2">EXF-13308</strain>
    </source>
</reference>
<dbReference type="PANTHER" id="PTHR43355:SF7">
    <property type="entry name" value="NAD(P)-BINDING DOMAIN-CONTAINING PROTEIN"/>
    <property type="match status" value="1"/>
</dbReference>
<dbReference type="GO" id="GO:0016646">
    <property type="term" value="F:oxidoreductase activity, acting on the CH-NH group of donors, NAD or NADP as acceptor"/>
    <property type="evidence" value="ECO:0007669"/>
    <property type="project" value="TreeGrafter"/>
</dbReference>
<protein>
    <recommendedName>
        <fullName evidence="1">NAD(P)-binding domain-containing protein</fullName>
    </recommendedName>
</protein>
<dbReference type="AlphaFoldDB" id="A0AA38RU77"/>
<evidence type="ECO:0000313" key="2">
    <source>
        <dbReference type="EMBL" id="KAJ9148543.1"/>
    </source>
</evidence>
<dbReference type="InterPro" id="IPR016040">
    <property type="entry name" value="NAD(P)-bd_dom"/>
</dbReference>
<organism evidence="2 3">
    <name type="scientific">Pleurostoma richardsiae</name>
    <dbReference type="NCBI Taxonomy" id="41990"/>
    <lineage>
        <taxon>Eukaryota</taxon>
        <taxon>Fungi</taxon>
        <taxon>Dikarya</taxon>
        <taxon>Ascomycota</taxon>
        <taxon>Pezizomycotina</taxon>
        <taxon>Sordariomycetes</taxon>
        <taxon>Sordariomycetidae</taxon>
        <taxon>Calosphaeriales</taxon>
        <taxon>Pleurostomataceae</taxon>
        <taxon>Pleurostoma</taxon>
    </lineage>
</organism>
<dbReference type="InterPro" id="IPR036291">
    <property type="entry name" value="NAD(P)-bd_dom_sf"/>
</dbReference>
<dbReference type="Gene3D" id="3.40.50.720">
    <property type="entry name" value="NAD(P)-binding Rossmann-like Domain"/>
    <property type="match status" value="1"/>
</dbReference>
<proteinExistence type="predicted"/>
<gene>
    <name evidence="2" type="ORF">NKR23_g4968</name>
</gene>
<dbReference type="EMBL" id="JANBVO010000012">
    <property type="protein sequence ID" value="KAJ9148543.1"/>
    <property type="molecule type" value="Genomic_DNA"/>
</dbReference>
<dbReference type="Proteomes" id="UP001174694">
    <property type="component" value="Unassembled WGS sequence"/>
</dbReference>
<dbReference type="InterPro" id="IPR051606">
    <property type="entry name" value="Polyketide_Oxido-like"/>
</dbReference>
<accession>A0AA38RU77</accession>
<evidence type="ECO:0000259" key="1">
    <source>
        <dbReference type="Pfam" id="PF13460"/>
    </source>
</evidence>
<evidence type="ECO:0000313" key="3">
    <source>
        <dbReference type="Proteomes" id="UP001174694"/>
    </source>
</evidence>
<keyword evidence="3" id="KW-1185">Reference proteome</keyword>
<feature type="domain" description="NAD(P)-binding" evidence="1">
    <location>
        <begin position="7"/>
        <end position="177"/>
    </location>
</feature>
<dbReference type="SUPFAM" id="SSF51735">
    <property type="entry name" value="NAD(P)-binding Rossmann-fold domains"/>
    <property type="match status" value="1"/>
</dbReference>
<comment type="caution">
    <text evidence="2">The sequence shown here is derived from an EMBL/GenBank/DDBJ whole genome shotgun (WGS) entry which is preliminary data.</text>
</comment>
<name>A0AA38RU77_9PEZI</name>
<sequence length="250" mass="26731">MRVLILGATGKLGSRTAAALIARRHTTVAFVRTPSKLPPLLLEALAGVRSGDARSASDIKKAIVDHGCDAVVNTAGYAAMAPWGKSDLPAIVDAVIAAAVDVGSERGHPPRVWFLGGQGIMDLPGQKHMIVDYMHLFPEHRITWAKLNALPRSKLIWSILCPGVMQPRSKTTYPFDTSASEENLLAAAGIAPEWSAAFLCTPLVGGYLNIMAQAAAYGTTLEDNADFIAKDLEQGEDSAWIFQKVGVKEK</sequence>
<dbReference type="PANTHER" id="PTHR43355">
    <property type="entry name" value="FLAVIN REDUCTASE (NADPH)"/>
    <property type="match status" value="1"/>
</dbReference>